<evidence type="ECO:0000259" key="2">
    <source>
        <dbReference type="PROSITE" id="PS50053"/>
    </source>
</evidence>
<dbReference type="CDD" id="cd17039">
    <property type="entry name" value="Ubl_ubiquitin_like"/>
    <property type="match status" value="1"/>
</dbReference>
<dbReference type="InterPro" id="IPR000626">
    <property type="entry name" value="Ubiquitin-like_dom"/>
</dbReference>
<dbReference type="Pfam" id="PF00240">
    <property type="entry name" value="ubiquitin"/>
    <property type="match status" value="1"/>
</dbReference>
<dbReference type="OMA" id="HTCVIDY"/>
<evidence type="ECO:0000313" key="3">
    <source>
        <dbReference type="EMBL" id="KHN82291.1"/>
    </source>
</evidence>
<evidence type="ECO:0000313" key="4">
    <source>
        <dbReference type="Proteomes" id="UP000031036"/>
    </source>
</evidence>
<evidence type="ECO:0000256" key="1">
    <source>
        <dbReference type="SAM" id="MobiDB-lite"/>
    </source>
</evidence>
<feature type="compositionally biased region" description="Basic and acidic residues" evidence="1">
    <location>
        <begin position="1"/>
        <end position="21"/>
    </location>
</feature>
<dbReference type="AlphaFoldDB" id="A0A0B2VFI8"/>
<gene>
    <name evidence="3" type="ORF">Tcan_05547</name>
</gene>
<proteinExistence type="predicted"/>
<dbReference type="STRING" id="6265.A0A0B2VFI8"/>
<feature type="region of interest" description="Disordered" evidence="1">
    <location>
        <begin position="1"/>
        <end position="173"/>
    </location>
</feature>
<organism evidence="3 4">
    <name type="scientific">Toxocara canis</name>
    <name type="common">Canine roundworm</name>
    <dbReference type="NCBI Taxonomy" id="6265"/>
    <lineage>
        <taxon>Eukaryota</taxon>
        <taxon>Metazoa</taxon>
        <taxon>Ecdysozoa</taxon>
        <taxon>Nematoda</taxon>
        <taxon>Chromadorea</taxon>
        <taxon>Rhabditida</taxon>
        <taxon>Spirurina</taxon>
        <taxon>Ascaridomorpha</taxon>
        <taxon>Ascaridoidea</taxon>
        <taxon>Toxocaridae</taxon>
        <taxon>Toxocara</taxon>
    </lineage>
</organism>
<dbReference type="EMBL" id="JPKZ01001385">
    <property type="protein sequence ID" value="KHN82291.1"/>
    <property type="molecule type" value="Genomic_DNA"/>
</dbReference>
<dbReference type="Gene3D" id="4.10.1110.10">
    <property type="entry name" value="AN1-like Zinc finger"/>
    <property type="match status" value="1"/>
</dbReference>
<protein>
    <recommendedName>
        <fullName evidence="2">Ubiquitin-like domain-containing protein</fullName>
    </recommendedName>
</protein>
<sequence>MGKSKEEKRDDNINPEHEQKPRMQHPLTASREELQSRSNALIPRKSAEEGAENMPANNSPSDSAPTGSPERGANSGIEGAENMPANNSPSDSAPTGSPERGANSGTADTSKNSAKRRVINECRRPLTSPTGRSPIAPDDFAIYIASPSRSKSKKGKSKRERRKAMKSKSDSRLSRADMIEVTVKSTMSTFKPLRLAIRKSTSVRALKSYIQSRTGISSANTSLVFNDKELKDDMATLSSLGMGSKSIVWVVVKPVTGNNDREEIAALLRMSQSLSTLRHIIRSMPSVDVDYGKNTSPEYSEAELFVSKEKEHELMRQRMKMLKERRRKRNPNSVLLLEKTAKEEYEEDKTRSPSTKSPPVLPNKAVQSPSGEQKSTGVLSDTNVNLVDVSPVSPKLLTYDPVPITARELALFFDPPESLEELKIINDEMFDPPTNEQQLEKIREEVRNTRCGICRAKLPIAMREMRCCCDLVYCRRHRNPQDHRCNIDRKSVDRDLLKKTLPKLIPSSPKSKSKE</sequence>
<comment type="caution">
    <text evidence="3">The sequence shown here is derived from an EMBL/GenBank/DDBJ whole genome shotgun (WGS) entry which is preliminary data.</text>
</comment>
<feature type="region of interest" description="Disordered" evidence="1">
    <location>
        <begin position="322"/>
        <end position="379"/>
    </location>
</feature>
<dbReference type="Proteomes" id="UP000031036">
    <property type="component" value="Unassembled WGS sequence"/>
</dbReference>
<feature type="domain" description="Ubiquitin-like" evidence="2">
    <location>
        <begin position="179"/>
        <end position="257"/>
    </location>
</feature>
<dbReference type="SUPFAM" id="SSF54236">
    <property type="entry name" value="Ubiquitin-like"/>
    <property type="match status" value="1"/>
</dbReference>
<dbReference type="Gene3D" id="3.10.20.90">
    <property type="entry name" value="Phosphatidylinositol 3-kinase Catalytic Subunit, Chain A, domain 1"/>
    <property type="match status" value="1"/>
</dbReference>
<accession>A0A0B2VFI8</accession>
<feature type="compositionally biased region" description="Basic residues" evidence="1">
    <location>
        <begin position="150"/>
        <end position="166"/>
    </location>
</feature>
<feature type="compositionally biased region" description="Polar residues" evidence="1">
    <location>
        <begin position="84"/>
        <end position="95"/>
    </location>
</feature>
<name>A0A0B2VFI8_TOXCA</name>
<reference evidence="3 4" key="1">
    <citation type="submission" date="2014-11" db="EMBL/GenBank/DDBJ databases">
        <title>Genetic blueprint of the zoonotic pathogen Toxocara canis.</title>
        <authorList>
            <person name="Zhu X.-Q."/>
            <person name="Korhonen P.K."/>
            <person name="Cai H."/>
            <person name="Young N.D."/>
            <person name="Nejsum P."/>
            <person name="von Samson-Himmelstjerna G."/>
            <person name="Boag P.R."/>
            <person name="Tan P."/>
            <person name="Li Q."/>
            <person name="Min J."/>
            <person name="Yang Y."/>
            <person name="Wang X."/>
            <person name="Fang X."/>
            <person name="Hall R.S."/>
            <person name="Hofmann A."/>
            <person name="Sternberg P.W."/>
            <person name="Jex A.R."/>
            <person name="Gasser R.B."/>
        </authorList>
    </citation>
    <scope>NUCLEOTIDE SEQUENCE [LARGE SCALE GENOMIC DNA]</scope>
    <source>
        <strain evidence="3">PN_DK_2014</strain>
    </source>
</reference>
<dbReference type="OrthoDB" id="428577at2759"/>
<dbReference type="InterPro" id="IPR035896">
    <property type="entry name" value="AN1-like_Znf"/>
</dbReference>
<dbReference type="SUPFAM" id="SSF118310">
    <property type="entry name" value="AN1-like Zinc finger"/>
    <property type="match status" value="1"/>
</dbReference>
<dbReference type="PROSITE" id="PS50053">
    <property type="entry name" value="UBIQUITIN_2"/>
    <property type="match status" value="1"/>
</dbReference>
<dbReference type="SMART" id="SM00213">
    <property type="entry name" value="UBQ"/>
    <property type="match status" value="1"/>
</dbReference>
<feature type="compositionally biased region" description="Polar residues" evidence="1">
    <location>
        <begin position="103"/>
        <end position="112"/>
    </location>
</feature>
<dbReference type="InterPro" id="IPR029071">
    <property type="entry name" value="Ubiquitin-like_domsf"/>
</dbReference>
<feature type="compositionally biased region" description="Polar residues" evidence="1">
    <location>
        <begin position="365"/>
        <end position="379"/>
    </location>
</feature>
<feature type="compositionally biased region" description="Basic and acidic residues" evidence="1">
    <location>
        <begin position="339"/>
        <end position="351"/>
    </location>
</feature>
<feature type="compositionally biased region" description="Polar residues" evidence="1">
    <location>
        <begin position="55"/>
        <end position="66"/>
    </location>
</feature>
<keyword evidence="4" id="KW-1185">Reference proteome</keyword>